<dbReference type="InterPro" id="IPR005019">
    <property type="entry name" value="Adenine_glyco"/>
</dbReference>
<dbReference type="Gene3D" id="1.10.340.30">
    <property type="entry name" value="Hypothetical protein, domain 2"/>
    <property type="match status" value="1"/>
</dbReference>
<dbReference type="Proteomes" id="UP000316030">
    <property type="component" value="Unassembled WGS sequence"/>
</dbReference>
<gene>
    <name evidence="1" type="ORF">SAMN06265173_11381</name>
</gene>
<dbReference type="OrthoDB" id="9795156at2"/>
<accession>A0A521E0D0</accession>
<keyword evidence="2" id="KW-1185">Reference proteome</keyword>
<reference evidence="1 2" key="1">
    <citation type="submission" date="2017-05" db="EMBL/GenBank/DDBJ databases">
        <authorList>
            <person name="Varghese N."/>
            <person name="Submissions S."/>
        </authorList>
    </citation>
    <scope>NUCLEOTIDE SEQUENCE [LARGE SCALE GENOMIC DNA]</scope>
    <source>
        <strain evidence="1 2">DSM 29506</strain>
    </source>
</reference>
<dbReference type="GO" id="GO:0008725">
    <property type="term" value="F:DNA-3-methyladenine glycosylase activity"/>
    <property type="evidence" value="ECO:0007669"/>
    <property type="project" value="InterPro"/>
</dbReference>
<dbReference type="InterPro" id="IPR052891">
    <property type="entry name" value="DNA-3mA_glycosylase"/>
</dbReference>
<evidence type="ECO:0000313" key="1">
    <source>
        <dbReference type="EMBL" id="SMO77413.1"/>
    </source>
</evidence>
<sequence>MRSFDDIFALAAKRKGGTATLEGMLKHPRPVGELAARPAADWLQEMARAVFQAGFSWKVIEAKWPGFQAAFDGFDVDRVAFYHDEDLDQLLADQRIVRNGAKVQSVITNARMLRDLQAETSDVSGYLAHWPVTEQVDLVALLGKRGAHLGGNTAQRVLRAMGWDAYVLSKDVVKRLIEEGVIDKTPSSKTALAAVQDAFNQWHAQSGRPMTQISQVLALSVD</sequence>
<dbReference type="InterPro" id="IPR011257">
    <property type="entry name" value="DNA_glycosylase"/>
</dbReference>
<dbReference type="RefSeq" id="WP_142493631.1">
    <property type="nucleotide sequence ID" value="NZ_FXTO01000013.1"/>
</dbReference>
<dbReference type="PANTHER" id="PTHR30037:SF3">
    <property type="entry name" value="BLR0857 PROTEIN"/>
    <property type="match status" value="1"/>
</dbReference>
<evidence type="ECO:0000313" key="2">
    <source>
        <dbReference type="Proteomes" id="UP000316030"/>
    </source>
</evidence>
<dbReference type="GO" id="GO:0006284">
    <property type="term" value="P:base-excision repair"/>
    <property type="evidence" value="ECO:0007669"/>
    <property type="project" value="InterPro"/>
</dbReference>
<dbReference type="SUPFAM" id="SSF48150">
    <property type="entry name" value="DNA-glycosylase"/>
    <property type="match status" value="1"/>
</dbReference>
<organism evidence="1 2">
    <name type="scientific">Thalassovita litoralis</name>
    <dbReference type="NCBI Taxonomy" id="1010611"/>
    <lineage>
        <taxon>Bacteria</taxon>
        <taxon>Pseudomonadati</taxon>
        <taxon>Pseudomonadota</taxon>
        <taxon>Alphaproteobacteria</taxon>
        <taxon>Rhodobacterales</taxon>
        <taxon>Roseobacteraceae</taxon>
        <taxon>Thalassovita</taxon>
    </lineage>
</organism>
<dbReference type="Pfam" id="PF03352">
    <property type="entry name" value="Adenine_glyco"/>
    <property type="match status" value="1"/>
</dbReference>
<dbReference type="EMBL" id="FXTO01000013">
    <property type="protein sequence ID" value="SMO77413.1"/>
    <property type="molecule type" value="Genomic_DNA"/>
</dbReference>
<dbReference type="AlphaFoldDB" id="A0A521E0D0"/>
<protein>
    <submittedName>
        <fullName evidence="1">DNA-3-methyladenine glycosylase I</fullName>
    </submittedName>
</protein>
<proteinExistence type="predicted"/>
<name>A0A521E0D0_9RHOB</name>
<dbReference type="PANTHER" id="PTHR30037">
    <property type="entry name" value="DNA-3-METHYLADENINE GLYCOSYLASE 1"/>
    <property type="match status" value="1"/>
</dbReference>